<dbReference type="AlphaFoldDB" id="A0A9W9D2E2"/>
<organism evidence="1 2">
    <name type="scientific">Gnomoniopsis smithogilvyi</name>
    <dbReference type="NCBI Taxonomy" id="1191159"/>
    <lineage>
        <taxon>Eukaryota</taxon>
        <taxon>Fungi</taxon>
        <taxon>Dikarya</taxon>
        <taxon>Ascomycota</taxon>
        <taxon>Pezizomycotina</taxon>
        <taxon>Sordariomycetes</taxon>
        <taxon>Sordariomycetidae</taxon>
        <taxon>Diaporthales</taxon>
        <taxon>Gnomoniaceae</taxon>
        <taxon>Gnomoniopsis</taxon>
    </lineage>
</organism>
<gene>
    <name evidence="1" type="ORF">N0V93_001083</name>
</gene>
<reference evidence="1" key="1">
    <citation type="submission" date="2022-10" db="EMBL/GenBank/DDBJ databases">
        <title>Tapping the CABI collections for fungal endophytes: first genome assemblies for Collariella, Neodidymelliopsis, Ascochyta clinopodiicola, Didymella pomorum, Didymosphaeria variabile, Neocosmospora piperis and Neocucurbitaria cava.</title>
        <authorList>
            <person name="Hill R."/>
        </authorList>
    </citation>
    <scope>NUCLEOTIDE SEQUENCE</scope>
    <source>
        <strain evidence="1">IMI 355082</strain>
    </source>
</reference>
<evidence type="ECO:0000313" key="2">
    <source>
        <dbReference type="Proteomes" id="UP001140453"/>
    </source>
</evidence>
<evidence type="ECO:0000313" key="1">
    <source>
        <dbReference type="EMBL" id="KAJ4396861.1"/>
    </source>
</evidence>
<proteinExistence type="predicted"/>
<dbReference type="Proteomes" id="UP001140453">
    <property type="component" value="Unassembled WGS sequence"/>
</dbReference>
<keyword evidence="2" id="KW-1185">Reference proteome</keyword>
<protein>
    <submittedName>
        <fullName evidence="1">Uncharacterized protein</fullName>
    </submittedName>
</protein>
<accession>A0A9W9D2E2</accession>
<name>A0A9W9D2E2_9PEZI</name>
<comment type="caution">
    <text evidence="1">The sequence shown here is derived from an EMBL/GenBank/DDBJ whole genome shotgun (WGS) entry which is preliminary data.</text>
</comment>
<dbReference type="EMBL" id="JAPEVB010000001">
    <property type="protein sequence ID" value="KAJ4396861.1"/>
    <property type="molecule type" value="Genomic_DNA"/>
</dbReference>
<sequence length="116" mass="12231">MLVVVIPESNCSSTSSSAGHLKLMTPLAGVDVEESPSPSCKPGFQAGGWDLPSALRRTQEKFPAKDAGQIKTLCLSEVAVQETAVINAYCVPPHPKACIARRNGSRLSGRVGLRSL</sequence>